<comment type="caution">
    <text evidence="7">The sequence shown here is derived from an EMBL/GenBank/DDBJ whole genome shotgun (WGS) entry which is preliminary data.</text>
</comment>
<dbReference type="EMBL" id="BFFO01000001">
    <property type="protein sequence ID" value="GBG96066.1"/>
    <property type="molecule type" value="Genomic_DNA"/>
</dbReference>
<accession>A0A2R5HE14</accession>
<evidence type="ECO:0000313" key="8">
    <source>
        <dbReference type="Proteomes" id="UP000245021"/>
    </source>
</evidence>
<reference evidence="7 8" key="1">
    <citation type="journal article" date="2018" name="Genome Announc.">
        <title>Draft Genome Sequence of Lactococcus sp. Strain NtB2 (JCM 32569), Isolated from the Gut of the Higher Termite Nasutitermes takasagoensis.</title>
        <authorList>
            <person name="Noda S."/>
            <person name="Aihara C."/>
            <person name="Yuki M."/>
            <person name="Ohkuma M."/>
        </authorList>
    </citation>
    <scope>NUCLEOTIDE SEQUENCE [LARGE SCALE GENOMIC DNA]</scope>
    <source>
        <strain evidence="7 8">NtB2</strain>
    </source>
</reference>
<keyword evidence="3" id="KW-0808">Transferase</keyword>
<dbReference type="RefSeq" id="WP_109245052.1">
    <property type="nucleotide sequence ID" value="NZ_BFFO01000001.1"/>
</dbReference>
<dbReference type="SUPFAM" id="SSF48452">
    <property type="entry name" value="TPR-like"/>
    <property type="match status" value="1"/>
</dbReference>
<dbReference type="PANTHER" id="PTHR44835:SF1">
    <property type="entry name" value="PROTEIN O-GLCNAC TRANSFERASE"/>
    <property type="match status" value="1"/>
</dbReference>
<protein>
    <recommendedName>
        <fullName evidence="6">O-GlcNAc transferase C-terminal domain-containing protein</fullName>
    </recommendedName>
</protein>
<dbReference type="Gene3D" id="1.25.40.10">
    <property type="entry name" value="Tetratricopeptide repeat domain"/>
    <property type="match status" value="1"/>
</dbReference>
<keyword evidence="5" id="KW-0802">TPR repeat</keyword>
<evidence type="ECO:0000256" key="5">
    <source>
        <dbReference type="ARBA" id="ARBA00022803"/>
    </source>
</evidence>
<keyword evidence="8" id="KW-1185">Reference proteome</keyword>
<name>A0A2R5HE14_9LACT</name>
<dbReference type="InterPro" id="IPR051939">
    <property type="entry name" value="Glycosyltr_41/O-GlcNAc_trsf"/>
</dbReference>
<gene>
    <name evidence="7" type="ORF">NtB2_00169</name>
</gene>
<dbReference type="Proteomes" id="UP000245021">
    <property type="component" value="Unassembled WGS sequence"/>
</dbReference>
<dbReference type="Gene3D" id="3.40.50.2000">
    <property type="entry name" value="Glycogen Phosphorylase B"/>
    <property type="match status" value="1"/>
</dbReference>
<evidence type="ECO:0000256" key="2">
    <source>
        <dbReference type="ARBA" id="ARBA00022676"/>
    </source>
</evidence>
<dbReference type="PANTHER" id="PTHR44835">
    <property type="entry name" value="UDP-N-ACETYLGLUCOSAMINE--PEPTIDE N-ACETYLGLUCOSAMINYLTRANSFERASE SPINDLY-RELATED"/>
    <property type="match status" value="1"/>
</dbReference>
<dbReference type="Pfam" id="PF13844">
    <property type="entry name" value="Glyco_transf_41"/>
    <property type="match status" value="2"/>
</dbReference>
<evidence type="ECO:0000256" key="3">
    <source>
        <dbReference type="ARBA" id="ARBA00022679"/>
    </source>
</evidence>
<organism evidence="7 8">
    <name type="scientific">Lactococcus termiticola</name>
    <dbReference type="NCBI Taxonomy" id="2169526"/>
    <lineage>
        <taxon>Bacteria</taxon>
        <taxon>Bacillati</taxon>
        <taxon>Bacillota</taxon>
        <taxon>Bacilli</taxon>
        <taxon>Lactobacillales</taxon>
        <taxon>Streptococcaceae</taxon>
        <taxon>Lactococcus</taxon>
    </lineage>
</organism>
<dbReference type="OrthoDB" id="1660777at2"/>
<evidence type="ECO:0000256" key="1">
    <source>
        <dbReference type="ARBA" id="ARBA00004922"/>
    </source>
</evidence>
<dbReference type="InterPro" id="IPR011990">
    <property type="entry name" value="TPR-like_helical_dom_sf"/>
</dbReference>
<evidence type="ECO:0000313" key="7">
    <source>
        <dbReference type="EMBL" id="GBG96066.1"/>
    </source>
</evidence>
<dbReference type="GO" id="GO:0016757">
    <property type="term" value="F:glycosyltransferase activity"/>
    <property type="evidence" value="ECO:0007669"/>
    <property type="project" value="UniProtKB-KW"/>
</dbReference>
<comment type="pathway">
    <text evidence="1">Protein modification; protein glycosylation.</text>
</comment>
<proteinExistence type="predicted"/>
<dbReference type="InterPro" id="IPR029489">
    <property type="entry name" value="OGT/SEC/SPY_C"/>
</dbReference>
<evidence type="ECO:0000259" key="6">
    <source>
        <dbReference type="Pfam" id="PF13844"/>
    </source>
</evidence>
<dbReference type="Gene3D" id="3.40.50.11380">
    <property type="match status" value="1"/>
</dbReference>
<evidence type="ECO:0000256" key="4">
    <source>
        <dbReference type="ARBA" id="ARBA00022737"/>
    </source>
</evidence>
<feature type="domain" description="O-GlcNAc transferase C-terminal" evidence="6">
    <location>
        <begin position="147"/>
        <end position="325"/>
    </location>
</feature>
<sequence>MNKTFDIHSSQGDLALNQGKYFEAVQEYLLASKDLKGLSPKEQAEFWRKFGNAYFSLEDWDNARICYENTLFLYHDAEGILSILGWLYYFYDADKSIAYYERSLAIKLDEGSFATEAISILKSGKYSQAQIKAMLEDKVELFRRKLLAEKPAFFHPKFDKEAGEKLSIAYISSDFKSHAMMQFVLPLLENHDQERFNIRLYSTTDEADKVTERIKATGLTFIDCQAMSNEELADKIFSDGIDILIDLGGYTHTRSFTMFYKPAPIQMQYLGFVNSLGIQEIDYIWADDFVLPENEADGYTEKPFYLPSGLHRFSFNEKEQVLPELGEAPVKANGYITFGSFNDLSKLSEQTLELWSRLLKAVPDSKLLIYRTNMFSHMKKEQIKQDFAGLGIPEDRLILRSDSLASHYQAYQLADIALDSLPFSGLTITIEQATMGIPTLTMPGSTMQSRGTASVNRVLGLDELIAKNEDDFIRKGCDLAFDLDRISELRAGLRSKLFASKLFQDEAGFARAVEAGFERVWKEWLSSY</sequence>
<dbReference type="AlphaFoldDB" id="A0A2R5HE14"/>
<feature type="domain" description="O-GlcNAc transferase C-terminal" evidence="6">
    <location>
        <begin position="335"/>
        <end position="504"/>
    </location>
</feature>
<keyword evidence="2" id="KW-0328">Glycosyltransferase</keyword>
<keyword evidence="4" id="KW-0677">Repeat</keyword>